<evidence type="ECO:0000313" key="2">
    <source>
        <dbReference type="Proteomes" id="UP000265703"/>
    </source>
</evidence>
<keyword evidence="2" id="KW-1185">Reference proteome</keyword>
<accession>A0A397S995</accession>
<name>A0A397S995_9GLOM</name>
<proteinExistence type="predicted"/>
<dbReference type="AlphaFoldDB" id="A0A397S995"/>
<gene>
    <name evidence="1" type="ORF">C1645_881917</name>
</gene>
<dbReference type="Proteomes" id="UP000265703">
    <property type="component" value="Unassembled WGS sequence"/>
</dbReference>
<protein>
    <submittedName>
        <fullName evidence="1">Uncharacterized protein</fullName>
    </submittedName>
</protein>
<comment type="caution">
    <text evidence="1">The sequence shown here is derived from an EMBL/GenBank/DDBJ whole genome shotgun (WGS) entry which is preliminary data.</text>
</comment>
<organism evidence="1 2">
    <name type="scientific">Glomus cerebriforme</name>
    <dbReference type="NCBI Taxonomy" id="658196"/>
    <lineage>
        <taxon>Eukaryota</taxon>
        <taxon>Fungi</taxon>
        <taxon>Fungi incertae sedis</taxon>
        <taxon>Mucoromycota</taxon>
        <taxon>Glomeromycotina</taxon>
        <taxon>Glomeromycetes</taxon>
        <taxon>Glomerales</taxon>
        <taxon>Glomeraceae</taxon>
        <taxon>Glomus</taxon>
    </lineage>
</organism>
<evidence type="ECO:0000313" key="1">
    <source>
        <dbReference type="EMBL" id="RIA80885.1"/>
    </source>
</evidence>
<sequence length="67" mass="8040">MARLNNKHFIYKEDLGGLYSECNECEYQVFANIKELINTNITNLVLWNKLVDTAQNLRHYFRRSNQM</sequence>
<dbReference type="OrthoDB" id="2441615at2759"/>
<reference evidence="1 2" key="1">
    <citation type="submission" date="2018-06" db="EMBL/GenBank/DDBJ databases">
        <title>Comparative genomics reveals the genomic features of Rhizophagus irregularis, R. cerebriforme, R. diaphanum and Gigaspora rosea, and their symbiotic lifestyle signature.</title>
        <authorList>
            <person name="Morin E."/>
            <person name="San Clemente H."/>
            <person name="Chen E.C.H."/>
            <person name="De La Providencia I."/>
            <person name="Hainaut M."/>
            <person name="Kuo A."/>
            <person name="Kohler A."/>
            <person name="Murat C."/>
            <person name="Tang N."/>
            <person name="Roy S."/>
            <person name="Loubradou J."/>
            <person name="Henrissat B."/>
            <person name="Grigoriev I.V."/>
            <person name="Corradi N."/>
            <person name="Roux C."/>
            <person name="Martin F.M."/>
        </authorList>
    </citation>
    <scope>NUCLEOTIDE SEQUENCE [LARGE SCALE GENOMIC DNA]</scope>
    <source>
        <strain evidence="1 2">DAOM 227022</strain>
    </source>
</reference>
<dbReference type="EMBL" id="QKYT01000880">
    <property type="protein sequence ID" value="RIA80885.1"/>
    <property type="molecule type" value="Genomic_DNA"/>
</dbReference>